<protein>
    <submittedName>
        <fullName evidence="2">Kelch repeat protein</fullName>
    </submittedName>
</protein>
<evidence type="ECO:0000313" key="1">
    <source>
        <dbReference type="Proteomes" id="UP000095286"/>
    </source>
</evidence>
<reference evidence="2" key="1">
    <citation type="submission" date="2016-11" db="UniProtKB">
        <authorList>
            <consortium name="WormBaseParasite"/>
        </authorList>
    </citation>
    <scope>IDENTIFICATION</scope>
    <source>
        <strain evidence="2">KR3021</strain>
    </source>
</reference>
<evidence type="ECO:0000313" key="2">
    <source>
        <dbReference type="WBParaSite" id="RSKR_0000120466.1"/>
    </source>
</evidence>
<dbReference type="WBParaSite" id="RSKR_0000120466.1">
    <property type="protein sequence ID" value="RSKR_0000120466.1"/>
    <property type="gene ID" value="RSKR_0000120466"/>
</dbReference>
<organism evidence="1 2">
    <name type="scientific">Rhabditophanes sp. KR3021</name>
    <dbReference type="NCBI Taxonomy" id="114890"/>
    <lineage>
        <taxon>Eukaryota</taxon>
        <taxon>Metazoa</taxon>
        <taxon>Ecdysozoa</taxon>
        <taxon>Nematoda</taxon>
        <taxon>Chromadorea</taxon>
        <taxon>Rhabditida</taxon>
        <taxon>Tylenchina</taxon>
        <taxon>Panagrolaimomorpha</taxon>
        <taxon>Strongyloidoidea</taxon>
        <taxon>Alloionematidae</taxon>
        <taxon>Rhabditophanes</taxon>
    </lineage>
</organism>
<sequence>MLNKTEMDVASIESKGGYSKMILFGGILCEDAVVEIDIKEQSVKTIGSLLIEKSYHSSEKIENNIFVLGGYNDLKIEKYNLETNQSEVLSSEMTCNKTDYASIVYSNKIYVIGGLLNNVSIDSVEYYEPEKMTWFNGQKLLKEMYRHDSVVVDEIIYAVGAEFSNKFQRFDPREGKWSYLADIPNKTFYTALSSFEKTISCSGGGETPSLCQVYDIKSDKWSQMPNLATPVWGAKSMEDEKSITVVGGYNTDIIQSYNKRNNTWSIQDIKLPRPNRYSSKIWL</sequence>
<name>A0AC35TJK9_9BILA</name>
<dbReference type="Proteomes" id="UP000095286">
    <property type="component" value="Unplaced"/>
</dbReference>
<proteinExistence type="predicted"/>
<accession>A0AC35TJK9</accession>